<dbReference type="AlphaFoldDB" id="A0AAV4GJ95"/>
<evidence type="ECO:0000313" key="3">
    <source>
        <dbReference type="EMBL" id="GFR85374.1"/>
    </source>
</evidence>
<evidence type="ECO:0000256" key="1">
    <source>
        <dbReference type="SAM" id="MobiDB-lite"/>
    </source>
</evidence>
<reference evidence="3 4" key="1">
    <citation type="journal article" date="2021" name="Elife">
        <title>Chloroplast acquisition without the gene transfer in kleptoplastic sea slugs, Plakobranchus ocellatus.</title>
        <authorList>
            <person name="Maeda T."/>
            <person name="Takahashi S."/>
            <person name="Yoshida T."/>
            <person name="Shimamura S."/>
            <person name="Takaki Y."/>
            <person name="Nagai Y."/>
            <person name="Toyoda A."/>
            <person name="Suzuki Y."/>
            <person name="Arimoto A."/>
            <person name="Ishii H."/>
            <person name="Satoh N."/>
            <person name="Nishiyama T."/>
            <person name="Hasebe M."/>
            <person name="Maruyama T."/>
            <person name="Minagawa J."/>
            <person name="Obokata J."/>
            <person name="Shigenobu S."/>
        </authorList>
    </citation>
    <scope>NUCLEOTIDE SEQUENCE [LARGE SCALE GENOMIC DNA]</scope>
</reference>
<dbReference type="Proteomes" id="UP000762676">
    <property type="component" value="Unassembled WGS sequence"/>
</dbReference>
<evidence type="ECO:0000313" key="4">
    <source>
        <dbReference type="Proteomes" id="UP000762676"/>
    </source>
</evidence>
<keyword evidence="2" id="KW-0472">Membrane</keyword>
<name>A0AAV4GJ95_9GAST</name>
<sequence length="97" mass="10551">MEVPSSDSRMSVSGKRRQLRLKSTPGTSVPTTANYGEPLLLISAETYQKRPAFVQLVGERQTAKSKRKAILCIKASLFVATICATATFEVGFLSLSQ</sequence>
<organism evidence="3 4">
    <name type="scientific">Elysia marginata</name>
    <dbReference type="NCBI Taxonomy" id="1093978"/>
    <lineage>
        <taxon>Eukaryota</taxon>
        <taxon>Metazoa</taxon>
        <taxon>Spiralia</taxon>
        <taxon>Lophotrochozoa</taxon>
        <taxon>Mollusca</taxon>
        <taxon>Gastropoda</taxon>
        <taxon>Heterobranchia</taxon>
        <taxon>Euthyneura</taxon>
        <taxon>Panpulmonata</taxon>
        <taxon>Sacoglossa</taxon>
        <taxon>Placobranchoidea</taxon>
        <taxon>Plakobranchidae</taxon>
        <taxon>Elysia</taxon>
    </lineage>
</organism>
<feature type="transmembrane region" description="Helical" evidence="2">
    <location>
        <begin position="69"/>
        <end position="88"/>
    </location>
</feature>
<comment type="caution">
    <text evidence="3">The sequence shown here is derived from an EMBL/GenBank/DDBJ whole genome shotgun (WGS) entry which is preliminary data.</text>
</comment>
<feature type="region of interest" description="Disordered" evidence="1">
    <location>
        <begin position="1"/>
        <end position="30"/>
    </location>
</feature>
<dbReference type="EMBL" id="BMAT01001435">
    <property type="protein sequence ID" value="GFR85374.1"/>
    <property type="molecule type" value="Genomic_DNA"/>
</dbReference>
<keyword evidence="2" id="KW-0812">Transmembrane</keyword>
<feature type="compositionally biased region" description="Polar residues" evidence="1">
    <location>
        <begin position="1"/>
        <end position="11"/>
    </location>
</feature>
<proteinExistence type="predicted"/>
<accession>A0AAV4GJ95</accession>
<evidence type="ECO:0000256" key="2">
    <source>
        <dbReference type="SAM" id="Phobius"/>
    </source>
</evidence>
<protein>
    <submittedName>
        <fullName evidence="3">Uncharacterized protein</fullName>
    </submittedName>
</protein>
<keyword evidence="4" id="KW-1185">Reference proteome</keyword>
<keyword evidence="2" id="KW-1133">Transmembrane helix</keyword>
<gene>
    <name evidence="3" type="ORF">ElyMa_000694400</name>
</gene>